<name>A0A1W1CW54_9ZZZZ</name>
<feature type="transmembrane region" description="Helical" evidence="1">
    <location>
        <begin position="7"/>
        <end position="33"/>
    </location>
</feature>
<keyword evidence="1" id="KW-1133">Transmembrane helix</keyword>
<keyword evidence="1" id="KW-0812">Transmembrane</keyword>
<gene>
    <name evidence="2" type="ORF">MNB_SM-6-287</name>
</gene>
<keyword evidence="1" id="KW-0472">Membrane</keyword>
<proteinExistence type="predicted"/>
<evidence type="ECO:0000313" key="2">
    <source>
        <dbReference type="EMBL" id="SFV69937.1"/>
    </source>
</evidence>
<accession>A0A1W1CW54</accession>
<organism evidence="2">
    <name type="scientific">hydrothermal vent metagenome</name>
    <dbReference type="NCBI Taxonomy" id="652676"/>
    <lineage>
        <taxon>unclassified sequences</taxon>
        <taxon>metagenomes</taxon>
        <taxon>ecological metagenomes</taxon>
    </lineage>
</organism>
<reference evidence="2" key="1">
    <citation type="submission" date="2016-10" db="EMBL/GenBank/DDBJ databases">
        <authorList>
            <person name="de Groot N.N."/>
        </authorList>
    </citation>
    <scope>NUCLEOTIDE SEQUENCE</scope>
</reference>
<evidence type="ECO:0000256" key="1">
    <source>
        <dbReference type="SAM" id="Phobius"/>
    </source>
</evidence>
<dbReference type="EMBL" id="FPHK01000138">
    <property type="protein sequence ID" value="SFV69937.1"/>
    <property type="molecule type" value="Genomic_DNA"/>
</dbReference>
<protein>
    <submittedName>
        <fullName evidence="2">Uncharacterized protein</fullName>
    </submittedName>
</protein>
<dbReference type="AlphaFoldDB" id="A0A1W1CW54"/>
<sequence length="38" mass="4769">MPSWVKFLFYLTLRIVITFAVLGFFIFLLWWLLYSIFY</sequence>